<dbReference type="AntiFam" id="ANF00142">
    <property type="entry name" value="Shadow ORF (opposite yadG)"/>
</dbReference>
<protein>
    <submittedName>
        <fullName evidence="1">Uncharacterized protein</fullName>
    </submittedName>
</protein>
<dbReference type="Proteomes" id="UP000310719">
    <property type="component" value="Chromosome"/>
</dbReference>
<dbReference type="AntiFam" id="ANF00095">
    <property type="entry name" value="Shadow ORF (opposite ABC transporters)"/>
</dbReference>
<name>A0A4U9HLU5_9ENTR</name>
<accession>A0A4U9HLU5</accession>
<sequence>MVPCSRFRENSRSAIFVPGLAIEITGGFVGKEHVRAAIERPGQRHALLLTAGELRRKVIKTLTQPQLLQQGLSARPALGRILAASKPGSSTFSSALRVGININDWKTKPMCFARRAARASSSC</sequence>
<organism evidence="1 2">
    <name type="scientific">Leclercia adecarboxylata</name>
    <dbReference type="NCBI Taxonomy" id="83655"/>
    <lineage>
        <taxon>Bacteria</taxon>
        <taxon>Pseudomonadati</taxon>
        <taxon>Pseudomonadota</taxon>
        <taxon>Gammaproteobacteria</taxon>
        <taxon>Enterobacterales</taxon>
        <taxon>Enterobacteriaceae</taxon>
        <taxon>Leclercia</taxon>
    </lineage>
</organism>
<proteinExistence type="predicted"/>
<evidence type="ECO:0000313" key="1">
    <source>
        <dbReference type="EMBL" id="VTP64735.1"/>
    </source>
</evidence>
<gene>
    <name evidence="1" type="ORF">NCTC13032_01633</name>
</gene>
<evidence type="ECO:0000313" key="2">
    <source>
        <dbReference type="Proteomes" id="UP000310719"/>
    </source>
</evidence>
<dbReference type="AlphaFoldDB" id="A0A4U9HLU5"/>
<reference evidence="1 2" key="1">
    <citation type="submission" date="2019-05" db="EMBL/GenBank/DDBJ databases">
        <authorList>
            <consortium name="Pathogen Informatics"/>
        </authorList>
    </citation>
    <scope>NUCLEOTIDE SEQUENCE [LARGE SCALE GENOMIC DNA]</scope>
    <source>
        <strain evidence="1 2">NCTC13032</strain>
    </source>
</reference>
<dbReference type="EMBL" id="LR590464">
    <property type="protein sequence ID" value="VTP64735.1"/>
    <property type="molecule type" value="Genomic_DNA"/>
</dbReference>